<dbReference type="EMBL" id="NRJG01000120">
    <property type="protein sequence ID" value="RIY36010.1"/>
    <property type="molecule type" value="Genomic_DNA"/>
</dbReference>
<dbReference type="Proteomes" id="UP000265916">
    <property type="component" value="Unassembled WGS sequence"/>
</dbReference>
<feature type="transmembrane region" description="Helical" evidence="1">
    <location>
        <begin position="18"/>
        <end position="40"/>
    </location>
</feature>
<proteinExistence type="predicted"/>
<keyword evidence="1" id="KW-0812">Transmembrane</keyword>
<evidence type="ECO:0000256" key="1">
    <source>
        <dbReference type="SAM" id="Phobius"/>
    </source>
</evidence>
<dbReference type="OrthoDB" id="9858572at2"/>
<reference evidence="2 3" key="1">
    <citation type="submission" date="2017-08" db="EMBL/GenBank/DDBJ databases">
        <title>Reclassification of Bisgaard taxon 37 and 44.</title>
        <authorList>
            <person name="Christensen H."/>
        </authorList>
    </citation>
    <scope>NUCLEOTIDE SEQUENCE [LARGE SCALE GENOMIC DNA]</scope>
    <source>
        <strain evidence="2 3">111</strain>
    </source>
</reference>
<evidence type="ECO:0000313" key="2">
    <source>
        <dbReference type="EMBL" id="RIY36010.1"/>
    </source>
</evidence>
<keyword evidence="1" id="KW-0472">Membrane</keyword>
<keyword evidence="3" id="KW-1185">Reference proteome</keyword>
<feature type="transmembrane region" description="Helical" evidence="1">
    <location>
        <begin position="52"/>
        <end position="73"/>
    </location>
</feature>
<evidence type="ECO:0000313" key="3">
    <source>
        <dbReference type="Proteomes" id="UP000265916"/>
    </source>
</evidence>
<name>A0A3A1YFZ6_9GAMM</name>
<protein>
    <submittedName>
        <fullName evidence="2">Uncharacterized protein</fullName>
    </submittedName>
</protein>
<accession>A0A3A1YFZ6</accession>
<gene>
    <name evidence="2" type="ORF">CKF58_06390</name>
</gene>
<keyword evidence="1" id="KW-1133">Transmembrane helix</keyword>
<dbReference type="RefSeq" id="WP_119532114.1">
    <property type="nucleotide sequence ID" value="NZ_JBHSSP010000028.1"/>
</dbReference>
<organism evidence="2 3">
    <name type="scientific">Psittacicella hinzii</name>
    <dbReference type="NCBI Taxonomy" id="2028575"/>
    <lineage>
        <taxon>Bacteria</taxon>
        <taxon>Pseudomonadati</taxon>
        <taxon>Pseudomonadota</taxon>
        <taxon>Gammaproteobacteria</taxon>
        <taxon>Pasteurellales</taxon>
        <taxon>Psittacicellaceae</taxon>
        <taxon>Psittacicella</taxon>
    </lineage>
</organism>
<comment type="caution">
    <text evidence="2">The sequence shown here is derived from an EMBL/GenBank/DDBJ whole genome shotgun (WGS) entry which is preliminary data.</text>
</comment>
<feature type="transmembrane region" description="Helical" evidence="1">
    <location>
        <begin position="79"/>
        <end position="112"/>
    </location>
</feature>
<dbReference type="AlphaFoldDB" id="A0A3A1YFZ6"/>
<sequence>MAFDHEKTKLVINNLTDLLNLFVNLQSIKWSLIGVAFALFKFKKDGRVGVFHFWYELALVFFIVYLGAPVAIINGVPESYLPIMAAVIGYAGVNNVVKIFTQFINLWINYLISKYDPNKKKKIADKLPSKDEEDK</sequence>